<name>B8HUZ5_CYAP4</name>
<proteinExistence type="predicted"/>
<dbReference type="KEGG" id="cyn:Cyan7425_0654"/>
<dbReference type="OrthoDB" id="579667at2"/>
<protein>
    <submittedName>
        <fullName evidence="1">Uncharacterized protein</fullName>
    </submittedName>
</protein>
<accession>B8HUZ5</accession>
<dbReference type="EMBL" id="CP001344">
    <property type="protein sequence ID" value="ACL43042.1"/>
    <property type="molecule type" value="Genomic_DNA"/>
</dbReference>
<evidence type="ECO:0000313" key="1">
    <source>
        <dbReference type="EMBL" id="ACL43042.1"/>
    </source>
</evidence>
<sequence length="128" mass="14502">MEIEEEYQDILLNIELSIISVYRETPDLIDAEVLSAIDALVRFYSAQAQGKSPAVPTVRGISKLVMERVMEQIQIMFEVGKSNLRDAPTPISLEVMVACLRRIQSSIKFWSKKSGRQGYLSYVDQFIG</sequence>
<dbReference type="HOGENOM" id="CLU_1955947_0_0_3"/>
<dbReference type="STRING" id="395961.Cyan7425_0654"/>
<dbReference type="eggNOG" id="ENOG5033BSZ">
    <property type="taxonomic scope" value="Bacteria"/>
</dbReference>
<organism evidence="1">
    <name type="scientific">Cyanothece sp. (strain PCC 7425 / ATCC 29141)</name>
    <dbReference type="NCBI Taxonomy" id="395961"/>
    <lineage>
        <taxon>Bacteria</taxon>
        <taxon>Bacillati</taxon>
        <taxon>Cyanobacteriota</taxon>
        <taxon>Cyanophyceae</taxon>
        <taxon>Gomontiellales</taxon>
        <taxon>Cyanothecaceae</taxon>
        <taxon>Cyanothece</taxon>
    </lineage>
</organism>
<reference evidence="1" key="1">
    <citation type="submission" date="2009-01" db="EMBL/GenBank/DDBJ databases">
        <title>Complete sequence of chromosome Cyanothece sp. PCC 7425.</title>
        <authorList>
            <consortium name="US DOE Joint Genome Institute"/>
            <person name="Lucas S."/>
            <person name="Copeland A."/>
            <person name="Lapidus A."/>
            <person name="Glavina del Rio T."/>
            <person name="Dalin E."/>
            <person name="Tice H."/>
            <person name="Bruce D."/>
            <person name="Goodwin L."/>
            <person name="Pitluck S."/>
            <person name="Sims D."/>
            <person name="Meineke L."/>
            <person name="Brettin T."/>
            <person name="Detter J.C."/>
            <person name="Han C."/>
            <person name="Larimer F."/>
            <person name="Land M."/>
            <person name="Hauser L."/>
            <person name="Kyrpides N."/>
            <person name="Ovchinnikova G."/>
            <person name="Liberton M."/>
            <person name="Stoeckel J."/>
            <person name="Banerjee A."/>
            <person name="Singh A."/>
            <person name="Page L."/>
            <person name="Sato H."/>
            <person name="Zhao L."/>
            <person name="Sherman L."/>
            <person name="Pakrasi H."/>
            <person name="Richardson P."/>
        </authorList>
    </citation>
    <scope>NUCLEOTIDE SEQUENCE</scope>
    <source>
        <strain evidence="1">PCC 7425</strain>
    </source>
</reference>
<dbReference type="AlphaFoldDB" id="B8HUZ5"/>
<gene>
    <name evidence="1" type="ordered locus">Cyan7425_0654</name>
</gene>